<proteinExistence type="predicted"/>
<dbReference type="Proteomes" id="UP000256869">
    <property type="component" value="Unassembled WGS sequence"/>
</dbReference>
<dbReference type="InterPro" id="IPR036582">
    <property type="entry name" value="Mao_N_sf"/>
</dbReference>
<dbReference type="RefSeq" id="WP_181907548.1">
    <property type="nucleotide sequence ID" value="NZ_QRDY01000016.1"/>
</dbReference>
<dbReference type="InterPro" id="IPR012854">
    <property type="entry name" value="Cu_amine_oxidase-like_N"/>
</dbReference>
<dbReference type="AlphaFoldDB" id="A0A3D9I1V4"/>
<dbReference type="Pfam" id="PF07833">
    <property type="entry name" value="Cu_amine_oxidN1"/>
    <property type="match status" value="1"/>
</dbReference>
<evidence type="ECO:0000259" key="1">
    <source>
        <dbReference type="Pfam" id="PF07833"/>
    </source>
</evidence>
<protein>
    <submittedName>
        <fullName evidence="2">Copper amine oxidase-like protein</fullName>
    </submittedName>
</protein>
<reference evidence="2 3" key="1">
    <citation type="submission" date="2018-07" db="EMBL/GenBank/DDBJ databases">
        <title>Genomic Encyclopedia of Type Strains, Phase III (KMG-III): the genomes of soil and plant-associated and newly described type strains.</title>
        <authorList>
            <person name="Whitman W."/>
        </authorList>
    </citation>
    <scope>NUCLEOTIDE SEQUENCE [LARGE SCALE GENOMIC DNA]</scope>
    <source>
        <strain evidence="2 3">CECT 8236</strain>
    </source>
</reference>
<evidence type="ECO:0000313" key="3">
    <source>
        <dbReference type="Proteomes" id="UP000256869"/>
    </source>
</evidence>
<name>A0A3D9I1V4_9BACL</name>
<gene>
    <name evidence="2" type="ORF">DFP95_11659</name>
</gene>
<evidence type="ECO:0000313" key="2">
    <source>
        <dbReference type="EMBL" id="RED55733.1"/>
    </source>
</evidence>
<dbReference type="EMBL" id="QRDY01000016">
    <property type="protein sequence ID" value="RED55733.1"/>
    <property type="molecule type" value="Genomic_DNA"/>
</dbReference>
<accession>A0A3D9I1V4</accession>
<organism evidence="2 3">
    <name type="scientific">Cohnella lupini</name>
    <dbReference type="NCBI Taxonomy" id="1294267"/>
    <lineage>
        <taxon>Bacteria</taxon>
        <taxon>Bacillati</taxon>
        <taxon>Bacillota</taxon>
        <taxon>Bacilli</taxon>
        <taxon>Bacillales</taxon>
        <taxon>Paenibacillaceae</taxon>
        <taxon>Cohnella</taxon>
    </lineage>
</organism>
<dbReference type="SUPFAM" id="SSF55383">
    <property type="entry name" value="Copper amine oxidase, domain N"/>
    <property type="match status" value="1"/>
</dbReference>
<feature type="domain" description="Copper amine oxidase-like N-terminal" evidence="1">
    <location>
        <begin position="46"/>
        <end position="89"/>
    </location>
</feature>
<keyword evidence="3" id="KW-1185">Reference proteome</keyword>
<sequence length="382" mass="41797">MRGWKSWKAGTIGFLCGGVFFSGIAYAATGSIKVDFRDIRYYFDGVNKQPSKDTRGFIYKNTTYVPLRFVADSLGKPVEWVNSTNSVYIGSEPKPSENTPATPTALQVFPKNNPWNTDISGYPVHGDSKKFIASIGANIGVHADFGTEWNGAPIGIPYTIVGKDQAKMKVTFTDYADESDPGPYPIPLNAPIEGGPNSDGDRHVIVIDKDNQLLYELYNARPSDNGWTASNGAKWDLKSNAQRPKNWTSADAAGLPIFPGLVRYEEASAGEINHALRFTVSKTQKGFIAPASHYASNSADPNLPPMGLRLRLRSDYDISGFSDTNQAILRALKKYGMIVADNGSNLYLSGVPNPRWDDDDLHDLGKIKGSDFEVVDTGKIEK</sequence>
<comment type="caution">
    <text evidence="2">The sequence shown here is derived from an EMBL/GenBank/DDBJ whole genome shotgun (WGS) entry which is preliminary data.</text>
</comment>